<reference evidence="11 12" key="1">
    <citation type="submission" date="2020-01" db="EMBL/GenBank/DDBJ databases">
        <authorList>
            <person name="Gupta K D."/>
        </authorList>
    </citation>
    <scope>NUCLEOTIDE SEQUENCE [LARGE SCALE GENOMIC DNA]</scope>
</reference>
<dbReference type="GO" id="GO:0000981">
    <property type="term" value="F:DNA-binding transcription factor activity, RNA polymerase II-specific"/>
    <property type="evidence" value="ECO:0007669"/>
    <property type="project" value="TreeGrafter"/>
</dbReference>
<dbReference type="InterPro" id="IPR039355">
    <property type="entry name" value="Transcription_factor_GATA"/>
</dbReference>
<keyword evidence="6" id="KW-0804">Transcription</keyword>
<feature type="region of interest" description="Disordered" evidence="9">
    <location>
        <begin position="434"/>
        <end position="508"/>
    </location>
</feature>
<feature type="region of interest" description="Disordered" evidence="9">
    <location>
        <begin position="332"/>
        <end position="357"/>
    </location>
</feature>
<dbReference type="PANTHER" id="PTHR10071:SF281">
    <property type="entry name" value="BOX A-BINDING FACTOR-RELATED"/>
    <property type="match status" value="1"/>
</dbReference>
<accession>A0A8S0WAJ4</accession>
<organism evidence="11 12">
    <name type="scientific">Cyclocybe aegerita</name>
    <name type="common">Black poplar mushroom</name>
    <name type="synonym">Agrocybe aegerita</name>
    <dbReference type="NCBI Taxonomy" id="1973307"/>
    <lineage>
        <taxon>Eukaryota</taxon>
        <taxon>Fungi</taxon>
        <taxon>Dikarya</taxon>
        <taxon>Basidiomycota</taxon>
        <taxon>Agaricomycotina</taxon>
        <taxon>Agaricomycetes</taxon>
        <taxon>Agaricomycetidae</taxon>
        <taxon>Agaricales</taxon>
        <taxon>Agaricineae</taxon>
        <taxon>Bolbitiaceae</taxon>
        <taxon>Cyclocybe</taxon>
    </lineage>
</organism>
<dbReference type="PANTHER" id="PTHR10071">
    <property type="entry name" value="TRANSCRIPTION FACTOR GATA FAMILY MEMBER"/>
    <property type="match status" value="1"/>
</dbReference>
<evidence type="ECO:0000313" key="12">
    <source>
        <dbReference type="Proteomes" id="UP000467700"/>
    </source>
</evidence>
<dbReference type="GO" id="GO:0000122">
    <property type="term" value="P:negative regulation of transcription by RNA polymerase II"/>
    <property type="evidence" value="ECO:0007669"/>
    <property type="project" value="TreeGrafter"/>
</dbReference>
<evidence type="ECO:0000259" key="10">
    <source>
        <dbReference type="PROSITE" id="PS50114"/>
    </source>
</evidence>
<evidence type="ECO:0000256" key="3">
    <source>
        <dbReference type="ARBA" id="ARBA00022771"/>
    </source>
</evidence>
<evidence type="ECO:0000256" key="8">
    <source>
        <dbReference type="PROSITE-ProRule" id="PRU00094"/>
    </source>
</evidence>
<feature type="region of interest" description="Disordered" evidence="9">
    <location>
        <begin position="853"/>
        <end position="923"/>
    </location>
</feature>
<dbReference type="Gene3D" id="3.30.50.10">
    <property type="entry name" value="Erythroid Transcription Factor GATA-1, subunit A"/>
    <property type="match status" value="1"/>
</dbReference>
<feature type="region of interest" description="Disordered" evidence="9">
    <location>
        <begin position="677"/>
        <end position="809"/>
    </location>
</feature>
<dbReference type="AlphaFoldDB" id="A0A8S0WAJ4"/>
<dbReference type="PRINTS" id="PR00619">
    <property type="entry name" value="GATAZNFINGER"/>
</dbReference>
<protein>
    <recommendedName>
        <fullName evidence="10">GATA-type domain-containing protein</fullName>
    </recommendedName>
</protein>
<feature type="region of interest" description="Disordered" evidence="9">
    <location>
        <begin position="235"/>
        <end position="292"/>
    </location>
</feature>
<feature type="region of interest" description="Disordered" evidence="9">
    <location>
        <begin position="531"/>
        <end position="561"/>
    </location>
</feature>
<keyword evidence="2" id="KW-0479">Metal-binding</keyword>
<keyword evidence="12" id="KW-1185">Reference proteome</keyword>
<name>A0A8S0WAJ4_CYCAE</name>
<keyword evidence="7" id="KW-0539">Nucleus</keyword>
<feature type="compositionally biased region" description="Low complexity" evidence="9">
    <location>
        <begin position="89"/>
        <end position="119"/>
    </location>
</feature>
<dbReference type="InterPro" id="IPR000679">
    <property type="entry name" value="Znf_GATA"/>
</dbReference>
<dbReference type="FunFam" id="3.30.50.10:FF:000007">
    <property type="entry name" value="Nitrogen regulatory AreA, N-terminal"/>
    <property type="match status" value="1"/>
</dbReference>
<feature type="compositionally biased region" description="Polar residues" evidence="9">
    <location>
        <begin position="766"/>
        <end position="795"/>
    </location>
</feature>
<dbReference type="EMBL" id="CACVBS010000038">
    <property type="protein sequence ID" value="CAA7263176.1"/>
    <property type="molecule type" value="Genomic_DNA"/>
</dbReference>
<feature type="compositionally biased region" description="Low complexity" evidence="9">
    <location>
        <begin position="332"/>
        <end position="354"/>
    </location>
</feature>
<feature type="compositionally biased region" description="Low complexity" evidence="9">
    <location>
        <begin position="270"/>
        <end position="283"/>
    </location>
</feature>
<feature type="domain" description="GATA-type" evidence="10">
    <location>
        <begin position="802"/>
        <end position="855"/>
    </location>
</feature>
<dbReference type="GO" id="GO:0008270">
    <property type="term" value="F:zinc ion binding"/>
    <property type="evidence" value="ECO:0007669"/>
    <property type="project" value="UniProtKB-KW"/>
</dbReference>
<evidence type="ECO:0000256" key="2">
    <source>
        <dbReference type="ARBA" id="ARBA00022723"/>
    </source>
</evidence>
<dbReference type="GO" id="GO:0045944">
    <property type="term" value="P:positive regulation of transcription by RNA polymerase II"/>
    <property type="evidence" value="ECO:0007669"/>
    <property type="project" value="TreeGrafter"/>
</dbReference>
<feature type="compositionally biased region" description="Polar residues" evidence="9">
    <location>
        <begin position="858"/>
        <end position="869"/>
    </location>
</feature>
<sequence>MADWDQDALPQQDWSQIFSAPLNPTVFAALAANGVLGPNAQTPPPPFNHHHHHHQHQQNDWPYSKPPPRPKQRTQQPTYYPYPGERQGLPPSLWMSSSSSHSSHSALPPAIPIPLNTPSLSALPDNQPSLAHSPTSPTSDSKSTLFTDIFSDELFPNQPPSLSPQPTSPFTSPRLSGSPDLKASPDPDIDPEQLAKEDPLATQVWKMYTRTKVTLPHAQRMENLTWRMMALALKKKKEEEDAKASDPAPRKSSPQSPQLLPKERISQSLPHQGFQQQNPQLQPSDERGRRIDKGKARVRVVGFDGIHQDEQQDEDVVPMDWRAMSRSRSRISMDWRPTSRSRSRPPETTTSASTFDHHGLVATSYDSHFAFPTMERPQAKAIPPSHGIPIPGPSLLSAGRRSPQFDQNLGVLYENQSDALNYFDNTDRYQFNPSSFSSPNAIPSSLPSSGLHGYNRVPVPIRPEQLQQQQQQQQQQRSFPRFVRKTSFDHTAQKDTLTGAPRGRHQVNGKSLLVDTLSGIKRPAEGLHTDSLLRADPSTFDGSSQLSPSSHESESRSPFPSTPFNFAFPPYEGIFDLPGAASASNVQYSPTANPNYHHRNSASRNSLYHSTATSSSTERLSAASAAASAVMADTYAQITAVSAADDLDYRQLMGLVYPIDNQYTHVDPTQILSINTSSGAGGGSAGGSNTFPNYHASPSSDDWGNGVNSSSNASPEPYNVSNASTPPSAEGSSTGQQPPRTTAPSNLTRKYISLQQGGQEVRKKSQTVPGNSPVSTEGRSSTSTPEYNAGSTEATTKSEETDSTPTLCTNCQTTNTPLWRRDPEGQPLCNACGLFYKLHGVVRPLSLKTDVIKKRNRASGTPSSSSRKGASTLPKLASSTTRPRSQSGSLLTGGSRGTAPASRPPNASTTMKRQRRTSGGQDG</sequence>
<gene>
    <name evidence="11" type="ORF">AAE3_LOCUS5313</name>
</gene>
<feature type="compositionally biased region" description="Polar residues" evidence="9">
    <location>
        <begin position="689"/>
        <end position="758"/>
    </location>
</feature>
<dbReference type="PROSITE" id="PS00344">
    <property type="entry name" value="GATA_ZN_FINGER_1"/>
    <property type="match status" value="1"/>
</dbReference>
<keyword evidence="3 8" id="KW-0863">Zinc-finger</keyword>
<evidence type="ECO:0000256" key="1">
    <source>
        <dbReference type="ARBA" id="ARBA00004123"/>
    </source>
</evidence>
<feature type="region of interest" description="Disordered" evidence="9">
    <location>
        <begin position="586"/>
        <end position="612"/>
    </location>
</feature>
<evidence type="ECO:0000313" key="11">
    <source>
        <dbReference type="EMBL" id="CAA7263176.1"/>
    </source>
</evidence>
<dbReference type="CDD" id="cd00202">
    <property type="entry name" value="ZnF_GATA"/>
    <property type="match status" value="1"/>
</dbReference>
<keyword evidence="5" id="KW-0805">Transcription regulation</keyword>
<evidence type="ECO:0000256" key="4">
    <source>
        <dbReference type="ARBA" id="ARBA00022833"/>
    </source>
</evidence>
<dbReference type="InterPro" id="IPR013860">
    <property type="entry name" value="AreA_GATA"/>
</dbReference>
<dbReference type="Pfam" id="PF08550">
    <property type="entry name" value="GATA_AreA"/>
    <property type="match status" value="1"/>
</dbReference>
<proteinExistence type="predicted"/>
<dbReference type="Pfam" id="PF00320">
    <property type="entry name" value="GATA"/>
    <property type="match status" value="1"/>
</dbReference>
<feature type="region of interest" description="Disordered" evidence="9">
    <location>
        <begin position="37"/>
        <end position="198"/>
    </location>
</feature>
<feature type="compositionally biased region" description="Low complexity" evidence="9">
    <location>
        <begin position="133"/>
        <end position="144"/>
    </location>
</feature>
<dbReference type="GO" id="GO:0000978">
    <property type="term" value="F:RNA polymerase II cis-regulatory region sequence-specific DNA binding"/>
    <property type="evidence" value="ECO:0007669"/>
    <property type="project" value="TreeGrafter"/>
</dbReference>
<dbReference type="Proteomes" id="UP000467700">
    <property type="component" value="Unassembled WGS sequence"/>
</dbReference>
<evidence type="ECO:0000256" key="6">
    <source>
        <dbReference type="ARBA" id="ARBA00023163"/>
    </source>
</evidence>
<dbReference type="PROSITE" id="PS50114">
    <property type="entry name" value="GATA_ZN_FINGER_2"/>
    <property type="match status" value="1"/>
</dbReference>
<evidence type="ECO:0000256" key="5">
    <source>
        <dbReference type="ARBA" id="ARBA00023015"/>
    </source>
</evidence>
<dbReference type="SMART" id="SM00401">
    <property type="entry name" value="ZnF_GATA"/>
    <property type="match status" value="1"/>
</dbReference>
<keyword evidence="4" id="KW-0862">Zinc</keyword>
<feature type="compositionally biased region" description="Low complexity" evidence="9">
    <location>
        <begin position="465"/>
        <end position="476"/>
    </location>
</feature>
<dbReference type="GO" id="GO:0005634">
    <property type="term" value="C:nucleus"/>
    <property type="evidence" value="ECO:0007669"/>
    <property type="project" value="UniProtKB-SubCell"/>
</dbReference>
<evidence type="ECO:0000256" key="9">
    <source>
        <dbReference type="SAM" id="MobiDB-lite"/>
    </source>
</evidence>
<comment type="caution">
    <text evidence="11">The sequence shown here is derived from an EMBL/GenBank/DDBJ whole genome shotgun (WGS) entry which is preliminary data.</text>
</comment>
<feature type="compositionally biased region" description="Low complexity" evidence="9">
    <location>
        <begin position="884"/>
        <end position="893"/>
    </location>
</feature>
<dbReference type="InterPro" id="IPR013088">
    <property type="entry name" value="Znf_NHR/GATA"/>
</dbReference>
<feature type="compositionally biased region" description="Low complexity" evidence="9">
    <location>
        <begin position="434"/>
        <end position="445"/>
    </location>
</feature>
<comment type="subcellular location">
    <subcellularLocation>
        <location evidence="1">Nucleus</location>
    </subcellularLocation>
</comment>
<feature type="compositionally biased region" description="Pro residues" evidence="9">
    <location>
        <begin position="157"/>
        <end position="167"/>
    </location>
</feature>
<evidence type="ECO:0000256" key="7">
    <source>
        <dbReference type="ARBA" id="ARBA00023242"/>
    </source>
</evidence>
<dbReference type="OrthoDB" id="515401at2759"/>
<dbReference type="SUPFAM" id="SSF57716">
    <property type="entry name" value="Glucocorticoid receptor-like (DNA-binding domain)"/>
    <property type="match status" value="1"/>
</dbReference>